<feature type="domain" description="PAC" evidence="11">
    <location>
        <begin position="491"/>
        <end position="548"/>
    </location>
</feature>
<dbReference type="SMART" id="SM00387">
    <property type="entry name" value="HATPase_c"/>
    <property type="match status" value="1"/>
</dbReference>
<evidence type="ECO:0000256" key="4">
    <source>
        <dbReference type="ARBA" id="ARBA00022679"/>
    </source>
</evidence>
<evidence type="ECO:0000259" key="11">
    <source>
        <dbReference type="PROSITE" id="PS50113"/>
    </source>
</evidence>
<evidence type="ECO:0000256" key="3">
    <source>
        <dbReference type="ARBA" id="ARBA00022553"/>
    </source>
</evidence>
<evidence type="ECO:0000256" key="5">
    <source>
        <dbReference type="ARBA" id="ARBA00022777"/>
    </source>
</evidence>
<comment type="catalytic activity">
    <reaction evidence="1">
        <text>ATP + protein L-histidine = ADP + protein N-phospho-L-histidine.</text>
        <dbReference type="EC" id="2.7.13.3"/>
    </reaction>
</comment>
<dbReference type="CDD" id="cd16922">
    <property type="entry name" value="HATPase_EvgS-ArcB-TorS-like"/>
    <property type="match status" value="1"/>
</dbReference>
<dbReference type="Pfam" id="PF13426">
    <property type="entry name" value="PAS_9"/>
    <property type="match status" value="1"/>
</dbReference>
<dbReference type="InterPro" id="IPR035965">
    <property type="entry name" value="PAS-like_dom_sf"/>
</dbReference>
<dbReference type="CDD" id="cd00130">
    <property type="entry name" value="PAS"/>
    <property type="match status" value="1"/>
</dbReference>
<organism evidence="12 13">
    <name type="scientific">Pelomonas parva</name>
    <dbReference type="NCBI Taxonomy" id="3299032"/>
    <lineage>
        <taxon>Bacteria</taxon>
        <taxon>Pseudomonadati</taxon>
        <taxon>Pseudomonadota</taxon>
        <taxon>Betaproteobacteria</taxon>
        <taxon>Burkholderiales</taxon>
        <taxon>Sphaerotilaceae</taxon>
        <taxon>Roseateles</taxon>
    </lineage>
</organism>
<dbReference type="Pfam" id="PF02518">
    <property type="entry name" value="HATPase_c"/>
    <property type="match status" value="1"/>
</dbReference>
<keyword evidence="13" id="KW-1185">Reference proteome</keyword>
<keyword evidence="7" id="KW-1133">Transmembrane helix</keyword>
<evidence type="ECO:0000256" key="7">
    <source>
        <dbReference type="SAM" id="Phobius"/>
    </source>
</evidence>
<dbReference type="InterPro" id="IPR000014">
    <property type="entry name" value="PAS"/>
</dbReference>
<dbReference type="SUPFAM" id="SSF52172">
    <property type="entry name" value="CheY-like"/>
    <property type="match status" value="1"/>
</dbReference>
<keyword evidence="5" id="KW-0418">Kinase</keyword>
<dbReference type="InterPro" id="IPR011006">
    <property type="entry name" value="CheY-like_superfamily"/>
</dbReference>
<feature type="transmembrane region" description="Helical" evidence="7">
    <location>
        <begin position="23"/>
        <end position="44"/>
    </location>
</feature>
<name>A0ABW7F031_9BURK</name>
<dbReference type="InterPro" id="IPR000700">
    <property type="entry name" value="PAS-assoc_C"/>
</dbReference>
<dbReference type="InterPro" id="IPR001610">
    <property type="entry name" value="PAC"/>
</dbReference>
<feature type="transmembrane region" description="Helical" evidence="7">
    <location>
        <begin position="95"/>
        <end position="118"/>
    </location>
</feature>
<dbReference type="Proteomes" id="UP001606210">
    <property type="component" value="Unassembled WGS sequence"/>
</dbReference>
<dbReference type="SMART" id="SM00388">
    <property type="entry name" value="HisKA"/>
    <property type="match status" value="1"/>
</dbReference>
<dbReference type="PANTHER" id="PTHR43047">
    <property type="entry name" value="TWO-COMPONENT HISTIDINE PROTEIN KINASE"/>
    <property type="match status" value="1"/>
</dbReference>
<dbReference type="InterPro" id="IPR003594">
    <property type="entry name" value="HATPase_dom"/>
</dbReference>
<evidence type="ECO:0000256" key="1">
    <source>
        <dbReference type="ARBA" id="ARBA00000085"/>
    </source>
</evidence>
<gene>
    <name evidence="12" type="ORF">ACG00Y_08755</name>
</gene>
<dbReference type="Gene3D" id="3.30.565.10">
    <property type="entry name" value="Histidine kinase-like ATPase, C-terminal domain"/>
    <property type="match status" value="1"/>
</dbReference>
<dbReference type="PROSITE" id="PS50112">
    <property type="entry name" value="PAS"/>
    <property type="match status" value="1"/>
</dbReference>
<dbReference type="CDD" id="cd17546">
    <property type="entry name" value="REC_hyHK_CKI1_RcsC-like"/>
    <property type="match status" value="1"/>
</dbReference>
<evidence type="ECO:0000256" key="6">
    <source>
        <dbReference type="PROSITE-ProRule" id="PRU00169"/>
    </source>
</evidence>
<feature type="transmembrane region" description="Helical" evidence="7">
    <location>
        <begin position="125"/>
        <end position="144"/>
    </location>
</feature>
<dbReference type="SMART" id="SM00086">
    <property type="entry name" value="PAC"/>
    <property type="match status" value="3"/>
</dbReference>
<feature type="domain" description="Histidine kinase" evidence="8">
    <location>
        <begin position="566"/>
        <end position="784"/>
    </location>
</feature>
<protein>
    <recommendedName>
        <fullName evidence="2">histidine kinase</fullName>
        <ecNumber evidence="2">2.7.13.3</ecNumber>
    </recommendedName>
</protein>
<dbReference type="Pfam" id="PF00512">
    <property type="entry name" value="HisKA"/>
    <property type="match status" value="1"/>
</dbReference>
<dbReference type="InterPro" id="IPR003661">
    <property type="entry name" value="HisK_dim/P_dom"/>
</dbReference>
<dbReference type="Gene3D" id="3.30.450.20">
    <property type="entry name" value="PAS domain"/>
    <property type="match status" value="3"/>
</dbReference>
<dbReference type="Pfam" id="PF13188">
    <property type="entry name" value="PAS_8"/>
    <property type="match status" value="1"/>
</dbReference>
<keyword evidence="4" id="KW-0808">Transferase</keyword>
<dbReference type="SUPFAM" id="SSF55785">
    <property type="entry name" value="PYP-like sensor domain (PAS domain)"/>
    <property type="match status" value="3"/>
</dbReference>
<dbReference type="InterPro" id="IPR036097">
    <property type="entry name" value="HisK_dim/P_sf"/>
</dbReference>
<dbReference type="SMART" id="SM00448">
    <property type="entry name" value="REC"/>
    <property type="match status" value="1"/>
</dbReference>
<dbReference type="PANTHER" id="PTHR43047:SF78">
    <property type="entry name" value="SENSORY_REGULATORY PROTEIN RPFC"/>
    <property type="match status" value="1"/>
</dbReference>
<sequence>MAAAPLEPSETRDALQRMAARTLIWIIVIVGAVAAVIGAVETVFGMRALWGSQRLLIGAALLGVGGVAALLYHAGRPRLATTLVLGGTLVSLVAHAAHIGLGVHTLILAAGALLIALGGGVAGNAAAIVLTMVYLGAIASLAVLEAQGLLPGLQAPTLPSVMDRVVAHVLIAVGGLSSALLLNRILGAALARAIAEEARLARLVQAAHNWAWEADERFRVKSLSDEFEALSGHKRDDFLRMGEPDAAVLVRDADYHALVEDIRAKRPYRDRINGFRTPDGRLLWTLSSGEPIFDAAGKHTGWRGVSHNITGERLTLQQHERTAGMLDRLLRASPDAICVARTADGRIRFANSGFCTLIGRNRDEVIGRSGRELGLWPDSREPKRLAAEMATTGIARDFRSAILVKGEWRDLLVSAASMDWDGEPATMLIARDITERERARIEADAILDHASVGIALTRGAKFERVNRHWREIFGGAEPQLPAAQVATGAAQAFEQEYLRPDGSTITVSLNARGLPPLSGRVEHDGERATLWVAEDVTEHRRQQRELQAAKLQAEMASHAKSAFLATMSHEIRTPLNGVLGLARLLQMAEVDDARRPEYLTHLAAAAESLNEIVSNVLDLSKIEAGHLELEKIEFDLHALAQASFEGCAALGRERGLDMRLDIAPDLPRLVIGDSVRVRQILANFLVNALKFTERGGVRLSLAPAGPDRVRIAVQDSGIGVPTELQARLFRPFAQADDSTTRRFGGTGLGLSICRELAARMDGHVGVDSDGATGSTFWASLSLPRSLTIDDTAQRRRIPIPQLYPLAGQRLLVAEDNPVNRLIIGALLQRLGAEVVEAEDGEQAVAIARAQAGQLDAVLMDLHMPKVDGLRATELLRADPATAHLPIHAFTAAVLDQERQAAMAAGMNGFIAKPVAEAEVIRVLGK</sequence>
<dbReference type="PROSITE" id="PS50110">
    <property type="entry name" value="RESPONSE_REGULATORY"/>
    <property type="match status" value="1"/>
</dbReference>
<feature type="transmembrane region" description="Helical" evidence="7">
    <location>
        <begin position="56"/>
        <end position="75"/>
    </location>
</feature>
<evidence type="ECO:0000256" key="2">
    <source>
        <dbReference type="ARBA" id="ARBA00012438"/>
    </source>
</evidence>
<dbReference type="InterPro" id="IPR013656">
    <property type="entry name" value="PAS_4"/>
</dbReference>
<dbReference type="InterPro" id="IPR001789">
    <property type="entry name" value="Sig_transdc_resp-reg_receiver"/>
</dbReference>
<dbReference type="InterPro" id="IPR004358">
    <property type="entry name" value="Sig_transdc_His_kin-like_C"/>
</dbReference>
<feature type="domain" description="PAC" evidence="11">
    <location>
        <begin position="266"/>
        <end position="321"/>
    </location>
</feature>
<evidence type="ECO:0000259" key="9">
    <source>
        <dbReference type="PROSITE" id="PS50110"/>
    </source>
</evidence>
<dbReference type="PRINTS" id="PR00344">
    <property type="entry name" value="BCTRLSENSOR"/>
</dbReference>
<dbReference type="EC" id="2.7.13.3" evidence="2"/>
<dbReference type="NCBIfam" id="TIGR00229">
    <property type="entry name" value="sensory_box"/>
    <property type="match status" value="2"/>
</dbReference>
<dbReference type="Pfam" id="PF00072">
    <property type="entry name" value="Response_reg"/>
    <property type="match status" value="1"/>
</dbReference>
<evidence type="ECO:0000313" key="12">
    <source>
        <dbReference type="EMBL" id="MFG6429997.1"/>
    </source>
</evidence>
<evidence type="ECO:0000313" key="13">
    <source>
        <dbReference type="Proteomes" id="UP001606210"/>
    </source>
</evidence>
<proteinExistence type="predicted"/>
<evidence type="ECO:0000259" key="8">
    <source>
        <dbReference type="PROSITE" id="PS50109"/>
    </source>
</evidence>
<keyword evidence="3 6" id="KW-0597">Phosphoprotein</keyword>
<dbReference type="InterPro" id="IPR005467">
    <property type="entry name" value="His_kinase_dom"/>
</dbReference>
<evidence type="ECO:0000259" key="10">
    <source>
        <dbReference type="PROSITE" id="PS50112"/>
    </source>
</evidence>
<dbReference type="Pfam" id="PF08448">
    <property type="entry name" value="PAS_4"/>
    <property type="match status" value="1"/>
</dbReference>
<dbReference type="PROSITE" id="PS50109">
    <property type="entry name" value="HIS_KIN"/>
    <property type="match status" value="1"/>
</dbReference>
<dbReference type="SUPFAM" id="SSF55874">
    <property type="entry name" value="ATPase domain of HSP90 chaperone/DNA topoisomerase II/histidine kinase"/>
    <property type="match status" value="1"/>
</dbReference>
<dbReference type="InterPro" id="IPR036890">
    <property type="entry name" value="HATPase_C_sf"/>
</dbReference>
<dbReference type="SMART" id="SM00091">
    <property type="entry name" value="PAS"/>
    <property type="match status" value="3"/>
</dbReference>
<keyword evidence="7" id="KW-0472">Membrane</keyword>
<dbReference type="RefSeq" id="WP_394477925.1">
    <property type="nucleotide sequence ID" value="NZ_JBIGHV010000003.1"/>
</dbReference>
<feature type="domain" description="Response regulatory" evidence="9">
    <location>
        <begin position="809"/>
        <end position="925"/>
    </location>
</feature>
<dbReference type="CDD" id="cd00082">
    <property type="entry name" value="HisKA"/>
    <property type="match status" value="1"/>
</dbReference>
<dbReference type="Gene3D" id="1.10.287.130">
    <property type="match status" value="1"/>
</dbReference>
<feature type="modified residue" description="4-aspartylphosphate" evidence="6">
    <location>
        <position position="860"/>
    </location>
</feature>
<dbReference type="Gene3D" id="3.40.50.2300">
    <property type="match status" value="1"/>
</dbReference>
<dbReference type="PROSITE" id="PS50113">
    <property type="entry name" value="PAC"/>
    <property type="match status" value="2"/>
</dbReference>
<comment type="caution">
    <text evidence="12">The sequence shown here is derived from an EMBL/GenBank/DDBJ whole genome shotgun (WGS) entry which is preliminary data.</text>
</comment>
<keyword evidence="7" id="KW-0812">Transmembrane</keyword>
<feature type="domain" description="PAS" evidence="10">
    <location>
        <begin position="343"/>
        <end position="369"/>
    </location>
</feature>
<reference evidence="12 13" key="1">
    <citation type="submission" date="2024-08" db="EMBL/GenBank/DDBJ databases">
        <authorList>
            <person name="Lu H."/>
        </authorList>
    </citation>
    <scope>NUCLEOTIDE SEQUENCE [LARGE SCALE GENOMIC DNA]</scope>
    <source>
        <strain evidence="12 13">LYH14W</strain>
    </source>
</reference>
<feature type="transmembrane region" description="Helical" evidence="7">
    <location>
        <begin position="164"/>
        <end position="182"/>
    </location>
</feature>
<dbReference type="SUPFAM" id="SSF47384">
    <property type="entry name" value="Homodimeric domain of signal transducing histidine kinase"/>
    <property type="match status" value="1"/>
</dbReference>
<dbReference type="EMBL" id="JBIGHV010000003">
    <property type="protein sequence ID" value="MFG6429997.1"/>
    <property type="molecule type" value="Genomic_DNA"/>
</dbReference>
<accession>A0ABW7F031</accession>